<dbReference type="InterPro" id="IPR045036">
    <property type="entry name" value="Spartin-like"/>
</dbReference>
<organism evidence="3">
    <name type="scientific">Darwinula stevensoni</name>
    <dbReference type="NCBI Taxonomy" id="69355"/>
    <lineage>
        <taxon>Eukaryota</taxon>
        <taxon>Metazoa</taxon>
        <taxon>Ecdysozoa</taxon>
        <taxon>Arthropoda</taxon>
        <taxon>Crustacea</taxon>
        <taxon>Oligostraca</taxon>
        <taxon>Ostracoda</taxon>
        <taxon>Podocopa</taxon>
        <taxon>Podocopida</taxon>
        <taxon>Darwinulocopina</taxon>
        <taxon>Darwinuloidea</taxon>
        <taxon>Darwinulidae</taxon>
        <taxon>Darwinula</taxon>
    </lineage>
</organism>
<accession>A0A7R8X078</accession>
<dbReference type="EMBL" id="CAJPEV010000148">
    <property type="protein sequence ID" value="CAG0881398.1"/>
    <property type="molecule type" value="Genomic_DNA"/>
</dbReference>
<dbReference type="GO" id="GO:0005886">
    <property type="term" value="C:plasma membrane"/>
    <property type="evidence" value="ECO:0007669"/>
    <property type="project" value="TreeGrafter"/>
</dbReference>
<dbReference type="EMBL" id="LR899665">
    <property type="protein sequence ID" value="CAD7241560.1"/>
    <property type="molecule type" value="Genomic_DNA"/>
</dbReference>
<sequence>MAQKLDSKDESLHEELRNLHVNSHSKIDKAISFEEHGRLEEALALYKEAMTMVDKALHLRFDGPHCTGEVFDDARQKQREIRKARKEIMGRISCLEKELALIAARGPPPPYTASARPAPLPPARGRKENQPPPGSAGGVSSPLPGTRGQQSSAAVGKDVKTPNSLGSAGFPRDNSTSENPVLYPEIRRMHREPSIEGLMIEELLRIDNVSLYHISSNGEVDVPSYPQKLIIFRFPGEPPPNAAKAGLQIGDEWVFPLVPGQSPVLQDSHGRFLFPDLGSPESGEAYGLLFDTSTPTEVQQQFQDLIQELTALKTEDQVPGAETMAEKISYGLIKGAEFLSSAITTLAEKGSVHFGKGAEHVIARTSQNENPVKVDGSLAQTLKSARRKTLGAATASLGAYAAQRLSSSTRSYLPDDKAKKIGGVSSVVTVASGALEGFGAVYLALEKASRALASSFTDNTVKVIQHKYGDEAGAAAADTLYTVGHAAKAGHDIQNMGVKSLAKATAKETGKALVKDLHGKYGKEGKATDMSGTASSYPPKVASGTAINSIANSASSNSKHPSSGTSENTKENRNSKDLDPKKS</sequence>
<evidence type="ECO:0000256" key="1">
    <source>
        <dbReference type="SAM" id="MobiDB-lite"/>
    </source>
</evidence>
<protein>
    <recommendedName>
        <fullName evidence="2">Senescence domain-containing protein</fullName>
    </recommendedName>
</protein>
<dbReference type="PANTHER" id="PTHR21068:SF43">
    <property type="entry name" value="SPARTIN"/>
    <property type="match status" value="1"/>
</dbReference>
<feature type="compositionally biased region" description="Basic and acidic residues" evidence="1">
    <location>
        <begin position="568"/>
        <end position="583"/>
    </location>
</feature>
<dbReference type="OrthoDB" id="20821at2759"/>
<reference evidence="3" key="1">
    <citation type="submission" date="2020-11" db="EMBL/GenBank/DDBJ databases">
        <authorList>
            <person name="Tran Van P."/>
        </authorList>
    </citation>
    <scope>NUCLEOTIDE SEQUENCE</scope>
</reference>
<feature type="region of interest" description="Disordered" evidence="1">
    <location>
        <begin position="106"/>
        <end position="183"/>
    </location>
</feature>
<gene>
    <name evidence="3" type="ORF">DSTB1V02_LOCUS1548</name>
</gene>
<dbReference type="GO" id="GO:0030514">
    <property type="term" value="P:negative regulation of BMP signaling pathway"/>
    <property type="evidence" value="ECO:0007669"/>
    <property type="project" value="TreeGrafter"/>
</dbReference>
<proteinExistence type="predicted"/>
<feature type="region of interest" description="Disordered" evidence="1">
    <location>
        <begin position="522"/>
        <end position="583"/>
    </location>
</feature>
<dbReference type="Gene3D" id="1.20.58.80">
    <property type="entry name" value="Phosphotransferase system, lactose/cellobiose-type IIA subunit"/>
    <property type="match status" value="1"/>
</dbReference>
<dbReference type="Pfam" id="PF06911">
    <property type="entry name" value="Senescence"/>
    <property type="match status" value="1"/>
</dbReference>
<feature type="compositionally biased region" description="Low complexity" evidence="1">
    <location>
        <begin position="546"/>
        <end position="558"/>
    </location>
</feature>
<dbReference type="AlphaFoldDB" id="A0A7R8X078"/>
<name>A0A7R8X078_9CRUS</name>
<evidence type="ECO:0000313" key="3">
    <source>
        <dbReference type="EMBL" id="CAD7241560.1"/>
    </source>
</evidence>
<dbReference type="GO" id="GO:0051301">
    <property type="term" value="P:cell division"/>
    <property type="evidence" value="ECO:0007669"/>
    <property type="project" value="TreeGrafter"/>
</dbReference>
<feature type="domain" description="Senescence" evidence="2">
    <location>
        <begin position="331"/>
        <end position="507"/>
    </location>
</feature>
<dbReference type="Proteomes" id="UP000677054">
    <property type="component" value="Unassembled WGS sequence"/>
</dbReference>
<dbReference type="InterPro" id="IPR009686">
    <property type="entry name" value="Senescence/spartin_C"/>
</dbReference>
<evidence type="ECO:0000313" key="4">
    <source>
        <dbReference type="Proteomes" id="UP000677054"/>
    </source>
</evidence>
<keyword evidence="4" id="KW-1185">Reference proteome</keyword>
<dbReference type="PANTHER" id="PTHR21068">
    <property type="entry name" value="SPARTIN"/>
    <property type="match status" value="1"/>
</dbReference>
<evidence type="ECO:0000259" key="2">
    <source>
        <dbReference type="Pfam" id="PF06911"/>
    </source>
</evidence>